<organism evidence="1 2">
    <name type="scientific">Ochrobactrum soli</name>
    <dbReference type="NCBI Taxonomy" id="2448455"/>
    <lineage>
        <taxon>Bacteria</taxon>
        <taxon>Pseudomonadati</taxon>
        <taxon>Pseudomonadota</taxon>
        <taxon>Alphaproteobacteria</taxon>
        <taxon>Hyphomicrobiales</taxon>
        <taxon>Brucellaceae</taxon>
        <taxon>Brucella/Ochrobactrum group</taxon>
        <taxon>Ochrobactrum</taxon>
    </lineage>
</organism>
<dbReference type="EMBL" id="OOFM01000005">
    <property type="protein sequence ID" value="SPL66246.1"/>
    <property type="molecule type" value="Genomic_DNA"/>
</dbReference>
<reference evidence="2" key="1">
    <citation type="submission" date="2017-12" db="EMBL/GenBank/DDBJ databases">
        <authorList>
            <person name="Diaz M."/>
        </authorList>
    </citation>
    <scope>NUCLEOTIDE SEQUENCE [LARGE SCALE GENOMIC DNA]</scope>
    <source>
        <strain evidence="2">FI11154</strain>
    </source>
</reference>
<name>A0A2P9HQ35_9HYPH</name>
<evidence type="ECO:0000313" key="2">
    <source>
        <dbReference type="Proteomes" id="UP000246073"/>
    </source>
</evidence>
<sequence>MASFRINTTTASAFQASATMLPLNRFGALSSIDAAAHHL</sequence>
<protein>
    <submittedName>
        <fullName evidence="1">Uncharacterized protein</fullName>
    </submittedName>
</protein>
<dbReference type="AlphaFoldDB" id="A0A2P9HQ35"/>
<evidence type="ECO:0000313" key="1">
    <source>
        <dbReference type="EMBL" id="SPL66246.1"/>
    </source>
</evidence>
<dbReference type="Proteomes" id="UP000246073">
    <property type="component" value="Unassembled WGS sequence"/>
</dbReference>
<proteinExistence type="predicted"/>
<accession>A0A2P9HQ35</accession>
<gene>
    <name evidence="1" type="ORF">OHAE_2113</name>
</gene>